<accession>A0A1Z1MQX0</accession>
<keyword evidence="1" id="KW-0150">Chloroplast</keyword>
<proteinExistence type="predicted"/>
<reference evidence="1" key="1">
    <citation type="journal article" date="2017" name="J. Phycol.">
        <title>Analysis of chloroplast genomes and a supermatrix inform reclassification of the Rhodomelaceae (Rhodophyta).</title>
        <authorList>
            <person name="Diaz-Tapia P."/>
            <person name="Maggs C.A."/>
            <person name="West J.A."/>
            <person name="Verbruggen H."/>
        </authorList>
    </citation>
    <scope>NUCLEOTIDE SEQUENCE</scope>
    <source>
        <strain evidence="1">PD1561</strain>
    </source>
</reference>
<dbReference type="GeneID" id="33361560"/>
<protein>
    <submittedName>
        <fullName evidence="1">Uncharacterized protein</fullName>
    </submittedName>
</protein>
<organism evidence="1">
    <name type="scientific">Cliftonaea pectinata</name>
    <dbReference type="NCBI Taxonomy" id="2007206"/>
    <lineage>
        <taxon>Eukaryota</taxon>
        <taxon>Rhodophyta</taxon>
        <taxon>Florideophyceae</taxon>
        <taxon>Rhodymeniophycidae</taxon>
        <taxon>Ceramiales</taxon>
        <taxon>Rhodomelaceae</taxon>
        <taxon>Polyzonieae</taxon>
        <taxon>Cliftonaea</taxon>
    </lineage>
</organism>
<dbReference type="EMBL" id="MF101450">
    <property type="protein sequence ID" value="ARW68151.1"/>
    <property type="molecule type" value="Genomic_DNA"/>
</dbReference>
<dbReference type="AlphaFoldDB" id="A0A1Z1MQX0"/>
<sequence>MPIGNALGLVEKKDNNDLYRYSTLYISVRFQGRPLPINVKLHGVLDDNSKETDDLIIKCSYLYTEEFYI</sequence>
<dbReference type="RefSeq" id="YP_009398802.1">
    <property type="nucleotide sequence ID" value="NC_035294.1"/>
</dbReference>
<evidence type="ECO:0000313" key="1">
    <source>
        <dbReference type="EMBL" id="ARW68151.1"/>
    </source>
</evidence>
<name>A0A1Z1MQX0_9FLOR</name>
<gene>
    <name evidence="1" type="primary">orf69</name>
</gene>
<geneLocation type="chloroplast" evidence="1"/>
<keyword evidence="1" id="KW-0934">Plastid</keyword>